<dbReference type="EMBL" id="LUEZ02000040">
    <property type="protein sequence ID" value="RDB26337.1"/>
    <property type="molecule type" value="Genomic_DNA"/>
</dbReference>
<protein>
    <submittedName>
        <fullName evidence="2">Uncharacterized protein</fullName>
    </submittedName>
</protein>
<reference evidence="2" key="1">
    <citation type="submission" date="2018-04" db="EMBL/GenBank/DDBJ databases">
        <title>Whole genome sequencing of Hypsizygus marmoreus.</title>
        <authorList>
            <person name="Choi I.-G."/>
            <person name="Min B."/>
            <person name="Kim J.-G."/>
            <person name="Kim S."/>
            <person name="Oh Y.-L."/>
            <person name="Kong W.-S."/>
            <person name="Park H."/>
            <person name="Jeong J."/>
            <person name="Song E.-S."/>
        </authorList>
    </citation>
    <scope>NUCLEOTIDE SEQUENCE [LARGE SCALE GENOMIC DNA]</scope>
    <source>
        <strain evidence="2">51987-8</strain>
    </source>
</reference>
<dbReference type="Proteomes" id="UP000076154">
    <property type="component" value="Unassembled WGS sequence"/>
</dbReference>
<feature type="region of interest" description="Disordered" evidence="1">
    <location>
        <begin position="1"/>
        <end position="23"/>
    </location>
</feature>
<organism evidence="2 3">
    <name type="scientific">Hypsizygus marmoreus</name>
    <name type="common">White beech mushroom</name>
    <name type="synonym">Agaricus marmoreus</name>
    <dbReference type="NCBI Taxonomy" id="39966"/>
    <lineage>
        <taxon>Eukaryota</taxon>
        <taxon>Fungi</taxon>
        <taxon>Dikarya</taxon>
        <taxon>Basidiomycota</taxon>
        <taxon>Agaricomycotina</taxon>
        <taxon>Agaricomycetes</taxon>
        <taxon>Agaricomycetidae</taxon>
        <taxon>Agaricales</taxon>
        <taxon>Tricholomatineae</taxon>
        <taxon>Lyophyllaceae</taxon>
        <taxon>Hypsizygus</taxon>
    </lineage>
</organism>
<evidence type="ECO:0000313" key="3">
    <source>
        <dbReference type="Proteomes" id="UP000076154"/>
    </source>
</evidence>
<comment type="caution">
    <text evidence="2">The sequence shown here is derived from an EMBL/GenBank/DDBJ whole genome shotgun (WGS) entry which is preliminary data.</text>
</comment>
<evidence type="ECO:0000256" key="1">
    <source>
        <dbReference type="SAM" id="MobiDB-lite"/>
    </source>
</evidence>
<gene>
    <name evidence="2" type="ORF">Hypma_006279</name>
</gene>
<accession>A0A369K0P3</accession>
<proteinExistence type="predicted"/>
<name>A0A369K0P3_HYPMA</name>
<dbReference type="InParanoid" id="A0A369K0P3"/>
<dbReference type="AlphaFoldDB" id="A0A369K0P3"/>
<evidence type="ECO:0000313" key="2">
    <source>
        <dbReference type="EMBL" id="RDB26337.1"/>
    </source>
</evidence>
<sequence>MSPSFSEDTGFVQPQEGPPSRNSMIIDSKHKILTRASKVVLSPEYPPASSAFFTWFWTFEHSLNKFMAWMEVTPAYR</sequence>
<keyword evidence="3" id="KW-1185">Reference proteome</keyword>